<dbReference type="RefSeq" id="WP_090654899.1">
    <property type="nucleotide sequence ID" value="NZ_CP015031.1"/>
</dbReference>
<evidence type="ECO:0000256" key="1">
    <source>
        <dbReference type="ARBA" id="ARBA00022679"/>
    </source>
</evidence>
<name>A0A1G5C7Z3_9PAST</name>
<accession>A0A1G5C7Z3</accession>
<gene>
    <name evidence="2" type="ORF">SAMN02910354_01053</name>
</gene>
<organism evidence="2 3">
    <name type="scientific">Basfia succiniciproducens</name>
    <dbReference type="NCBI Taxonomy" id="653940"/>
    <lineage>
        <taxon>Bacteria</taxon>
        <taxon>Pseudomonadati</taxon>
        <taxon>Pseudomonadota</taxon>
        <taxon>Gammaproteobacteria</taxon>
        <taxon>Pasteurellales</taxon>
        <taxon>Pasteurellaceae</taxon>
        <taxon>Basfia</taxon>
    </lineage>
</organism>
<dbReference type="Gene3D" id="3.40.50.2000">
    <property type="entry name" value="Glycogen Phosphorylase B"/>
    <property type="match status" value="2"/>
</dbReference>
<evidence type="ECO:0000313" key="2">
    <source>
        <dbReference type="EMBL" id="SCX98438.1"/>
    </source>
</evidence>
<dbReference type="PANTHER" id="PTHR46401:SF2">
    <property type="entry name" value="GLYCOSYLTRANSFERASE WBBK-RELATED"/>
    <property type="match status" value="1"/>
</dbReference>
<dbReference type="Proteomes" id="UP000199588">
    <property type="component" value="Unassembled WGS sequence"/>
</dbReference>
<keyword evidence="3" id="KW-1185">Reference proteome</keyword>
<dbReference type="SUPFAM" id="SSF53756">
    <property type="entry name" value="UDP-Glycosyltransferase/glycogen phosphorylase"/>
    <property type="match status" value="1"/>
</dbReference>
<proteinExistence type="predicted"/>
<evidence type="ECO:0000313" key="3">
    <source>
        <dbReference type="Proteomes" id="UP000199588"/>
    </source>
</evidence>
<dbReference type="EMBL" id="FMUQ01000007">
    <property type="protein sequence ID" value="SCX98438.1"/>
    <property type="molecule type" value="Genomic_DNA"/>
</dbReference>
<sequence>MQDKKHILIVAPYVTFPDEMGMNRFIYLAKLLSAEFDVTLLTSKYCHFLKKHREQTPVLDNVNVVLLDEPGYRKNVSIQRLISHHRFCRNFEDFLKNYRRKIDLVYSAYPLIKTNYILGKYKQSKNFKLIIDVQDVWPEAISGPIAFFSTSIGKMLMKPITRYANKTYGYADALVAVSDTYLNRADVNHLPDELKSAVYIGGDFLFTKSTDKKVTDKLTATYLGTMAGSYDLETVVRSAPLCSENVEIRFIGTGPHEASLQALNRQLGGHVKFLGVHPYSEAMRMLADSDVALNAIKASSEGSITNKLSDYICCALPIVSCQKHPEVEKLLAKGGGIQYTAGDYRELAETLNKLAEDRTVLDKMSQVNLSLAKAKFLRERSYKEIEKLIKNII</sequence>
<comment type="caution">
    <text evidence="2">The sequence shown here is derived from an EMBL/GenBank/DDBJ whole genome shotgun (WGS) entry which is preliminary data.</text>
</comment>
<dbReference type="Pfam" id="PF13692">
    <property type="entry name" value="Glyco_trans_1_4"/>
    <property type="match status" value="1"/>
</dbReference>
<reference evidence="2 3" key="1">
    <citation type="submission" date="2016-10" db="EMBL/GenBank/DDBJ databases">
        <authorList>
            <person name="Varghese N."/>
            <person name="Submissions S."/>
        </authorList>
    </citation>
    <scope>NUCLEOTIDE SEQUENCE [LARGE SCALE GENOMIC DNA]</scope>
    <source>
        <strain evidence="2 3">DSM 22022</strain>
    </source>
</reference>
<dbReference type="PANTHER" id="PTHR46401">
    <property type="entry name" value="GLYCOSYLTRANSFERASE WBBK-RELATED"/>
    <property type="match status" value="1"/>
</dbReference>
<protein>
    <submittedName>
        <fullName evidence="2">Glycosyltransferase involved in cell wall bisynthesis</fullName>
    </submittedName>
</protein>
<keyword evidence="1" id="KW-0808">Transferase</keyword>